<dbReference type="AlphaFoldDB" id="A0A0P0W2H1"/>
<dbReference type="PaxDb" id="39947-A0A0P0W2H1"/>
<dbReference type="eggNOG" id="KOG1109">
    <property type="taxonomic scope" value="Eukaryota"/>
</dbReference>
<evidence type="ECO:0000313" key="3">
    <source>
        <dbReference type="Proteomes" id="UP000059680"/>
    </source>
</evidence>
<gene>
    <name evidence="2" type="ordered locus">Os03g0726150</name>
    <name evidence="2" type="ORF">OSNPB_030726150</name>
</gene>
<evidence type="ECO:0000313" key="2">
    <source>
        <dbReference type="EMBL" id="BAS86172.1"/>
    </source>
</evidence>
<proteinExistence type="predicted"/>
<dbReference type="FunCoup" id="A0A0P0W2H1">
    <property type="interactions" value="1"/>
</dbReference>
<protein>
    <submittedName>
        <fullName evidence="2">Os03g0726150 protein</fullName>
    </submittedName>
</protein>
<feature type="region of interest" description="Disordered" evidence="1">
    <location>
        <begin position="82"/>
        <end position="101"/>
    </location>
</feature>
<keyword evidence="3" id="KW-1185">Reference proteome</keyword>
<accession>A0A0P0W2H1</accession>
<feature type="non-terminal residue" evidence="2">
    <location>
        <position position="1"/>
    </location>
</feature>
<sequence length="158" mass="17077">LRHKPVEVGVGWALNVKGAAADVIDGLIIKQNSNISVLKEGVGREDTVVWLNHRGGDLRGWVHSEPKLGLLAIVHRKALQEKGTKTRARSTSNSVEHKETLETSAVVSKLPDAVKAQINNLLANLTTGKVVSCILLAIDELLRVEELAVATSPHLINH</sequence>
<feature type="non-terminal residue" evidence="2">
    <location>
        <position position="158"/>
    </location>
</feature>
<dbReference type="STRING" id="39947.A0A0P0W2H1"/>
<reference evidence="3" key="1">
    <citation type="journal article" date="2005" name="Nature">
        <title>The map-based sequence of the rice genome.</title>
        <authorList>
            <consortium name="International rice genome sequencing project (IRGSP)"/>
            <person name="Matsumoto T."/>
            <person name="Wu J."/>
            <person name="Kanamori H."/>
            <person name="Katayose Y."/>
            <person name="Fujisawa M."/>
            <person name="Namiki N."/>
            <person name="Mizuno H."/>
            <person name="Yamamoto K."/>
            <person name="Antonio B.A."/>
            <person name="Baba T."/>
            <person name="Sakata K."/>
            <person name="Nagamura Y."/>
            <person name="Aoki H."/>
            <person name="Arikawa K."/>
            <person name="Arita K."/>
            <person name="Bito T."/>
            <person name="Chiden Y."/>
            <person name="Fujitsuka N."/>
            <person name="Fukunaka R."/>
            <person name="Hamada M."/>
            <person name="Harada C."/>
            <person name="Hayashi A."/>
            <person name="Hijishita S."/>
            <person name="Honda M."/>
            <person name="Hosokawa S."/>
            <person name="Ichikawa Y."/>
            <person name="Idonuma A."/>
            <person name="Iijima M."/>
            <person name="Ikeda M."/>
            <person name="Ikeno M."/>
            <person name="Ito K."/>
            <person name="Ito S."/>
            <person name="Ito T."/>
            <person name="Ito Y."/>
            <person name="Ito Y."/>
            <person name="Iwabuchi A."/>
            <person name="Kamiya K."/>
            <person name="Karasawa W."/>
            <person name="Kurita K."/>
            <person name="Katagiri S."/>
            <person name="Kikuta A."/>
            <person name="Kobayashi H."/>
            <person name="Kobayashi N."/>
            <person name="Machita K."/>
            <person name="Maehara T."/>
            <person name="Masukawa M."/>
            <person name="Mizubayashi T."/>
            <person name="Mukai Y."/>
            <person name="Nagasaki H."/>
            <person name="Nagata Y."/>
            <person name="Naito S."/>
            <person name="Nakashima M."/>
            <person name="Nakama Y."/>
            <person name="Nakamichi Y."/>
            <person name="Nakamura M."/>
            <person name="Meguro A."/>
            <person name="Negishi M."/>
            <person name="Ohta I."/>
            <person name="Ohta T."/>
            <person name="Okamoto M."/>
            <person name="Ono N."/>
            <person name="Saji S."/>
            <person name="Sakaguchi M."/>
            <person name="Sakai K."/>
            <person name="Shibata M."/>
            <person name="Shimokawa T."/>
            <person name="Song J."/>
            <person name="Takazaki Y."/>
            <person name="Terasawa K."/>
            <person name="Tsugane M."/>
            <person name="Tsuji K."/>
            <person name="Ueda S."/>
            <person name="Waki K."/>
            <person name="Yamagata H."/>
            <person name="Yamamoto M."/>
            <person name="Yamamoto S."/>
            <person name="Yamane H."/>
            <person name="Yoshiki S."/>
            <person name="Yoshihara R."/>
            <person name="Yukawa K."/>
            <person name="Zhong H."/>
            <person name="Yano M."/>
            <person name="Yuan Q."/>
            <person name="Ouyang S."/>
            <person name="Liu J."/>
            <person name="Jones K.M."/>
            <person name="Gansberger K."/>
            <person name="Moffat K."/>
            <person name="Hill J."/>
            <person name="Bera J."/>
            <person name="Fadrosh D."/>
            <person name="Jin S."/>
            <person name="Johri S."/>
            <person name="Kim M."/>
            <person name="Overton L."/>
            <person name="Reardon M."/>
            <person name="Tsitrin T."/>
            <person name="Vuong H."/>
            <person name="Weaver B."/>
            <person name="Ciecko A."/>
            <person name="Tallon L."/>
            <person name="Jackson J."/>
            <person name="Pai G."/>
            <person name="Aken S.V."/>
            <person name="Utterback T."/>
            <person name="Reidmuller S."/>
            <person name="Feldblyum T."/>
            <person name="Hsiao J."/>
            <person name="Zismann V."/>
            <person name="Iobst S."/>
            <person name="de Vazeille A.R."/>
            <person name="Buell C.R."/>
            <person name="Ying K."/>
            <person name="Li Y."/>
            <person name="Lu T."/>
            <person name="Huang Y."/>
            <person name="Zhao Q."/>
            <person name="Feng Q."/>
            <person name="Zhang L."/>
            <person name="Zhu J."/>
            <person name="Weng Q."/>
            <person name="Mu J."/>
            <person name="Lu Y."/>
            <person name="Fan D."/>
            <person name="Liu Y."/>
            <person name="Guan J."/>
            <person name="Zhang Y."/>
            <person name="Yu S."/>
            <person name="Liu X."/>
            <person name="Zhang Y."/>
            <person name="Hong G."/>
            <person name="Han B."/>
            <person name="Choisne N."/>
            <person name="Demange N."/>
            <person name="Orjeda G."/>
            <person name="Samain S."/>
            <person name="Cattolico L."/>
            <person name="Pelletier E."/>
            <person name="Couloux A."/>
            <person name="Segurens B."/>
            <person name="Wincker P."/>
            <person name="D'Hont A."/>
            <person name="Scarpelli C."/>
            <person name="Weissenbach J."/>
            <person name="Salanoubat M."/>
            <person name="Quetier F."/>
            <person name="Yu Y."/>
            <person name="Kim H.R."/>
            <person name="Rambo T."/>
            <person name="Currie J."/>
            <person name="Collura K."/>
            <person name="Luo M."/>
            <person name="Yang T."/>
            <person name="Ammiraju J.S.S."/>
            <person name="Engler F."/>
            <person name="Soderlund C."/>
            <person name="Wing R.A."/>
            <person name="Palmer L.E."/>
            <person name="de la Bastide M."/>
            <person name="Spiegel L."/>
            <person name="Nascimento L."/>
            <person name="Zutavern T."/>
            <person name="O'Shaughnessy A."/>
            <person name="Dike S."/>
            <person name="Dedhia N."/>
            <person name="Preston R."/>
            <person name="Balija V."/>
            <person name="McCombie W.R."/>
            <person name="Chow T."/>
            <person name="Chen H."/>
            <person name="Chung M."/>
            <person name="Chen C."/>
            <person name="Shaw J."/>
            <person name="Wu H."/>
            <person name="Hsiao K."/>
            <person name="Chao Y."/>
            <person name="Chu M."/>
            <person name="Cheng C."/>
            <person name="Hour A."/>
            <person name="Lee P."/>
            <person name="Lin S."/>
            <person name="Lin Y."/>
            <person name="Liou J."/>
            <person name="Liu S."/>
            <person name="Hsing Y."/>
            <person name="Raghuvanshi S."/>
            <person name="Mohanty A."/>
            <person name="Bharti A.K."/>
            <person name="Gaur A."/>
            <person name="Gupta V."/>
            <person name="Kumar D."/>
            <person name="Ravi V."/>
            <person name="Vij S."/>
            <person name="Kapur A."/>
            <person name="Khurana P."/>
            <person name="Khurana P."/>
            <person name="Khurana J.P."/>
            <person name="Tyagi A.K."/>
            <person name="Gaikwad K."/>
            <person name="Singh A."/>
            <person name="Dalal V."/>
            <person name="Srivastava S."/>
            <person name="Dixit A."/>
            <person name="Pal A.K."/>
            <person name="Ghazi I.A."/>
            <person name="Yadav M."/>
            <person name="Pandit A."/>
            <person name="Bhargava A."/>
            <person name="Sureshbabu K."/>
            <person name="Batra K."/>
            <person name="Sharma T.R."/>
            <person name="Mohapatra T."/>
            <person name="Singh N.K."/>
            <person name="Messing J."/>
            <person name="Nelson A.B."/>
            <person name="Fuks G."/>
            <person name="Kavchok S."/>
            <person name="Keizer G."/>
            <person name="Linton E."/>
            <person name="Llaca V."/>
            <person name="Song R."/>
            <person name="Tanyolac B."/>
            <person name="Young S."/>
            <person name="Ho-Il K."/>
            <person name="Hahn J.H."/>
            <person name="Sangsakoo G."/>
            <person name="Vanavichit A."/>
            <person name="de Mattos Luiz.A.T."/>
            <person name="Zimmer P.D."/>
            <person name="Malone G."/>
            <person name="Dellagostin O."/>
            <person name="de Oliveira A.C."/>
            <person name="Bevan M."/>
            <person name="Bancroft I."/>
            <person name="Minx P."/>
            <person name="Cordum H."/>
            <person name="Wilson R."/>
            <person name="Cheng Z."/>
            <person name="Jin W."/>
            <person name="Jiang J."/>
            <person name="Leong S.A."/>
            <person name="Iwama H."/>
            <person name="Gojobori T."/>
            <person name="Itoh T."/>
            <person name="Niimura Y."/>
            <person name="Fujii Y."/>
            <person name="Habara T."/>
            <person name="Sakai H."/>
            <person name="Sato Y."/>
            <person name="Wilson G."/>
            <person name="Kumar K."/>
            <person name="McCouch S."/>
            <person name="Juretic N."/>
            <person name="Hoen D."/>
            <person name="Wright S."/>
            <person name="Bruskiewich R."/>
            <person name="Bureau T."/>
            <person name="Miyao A."/>
            <person name="Hirochika H."/>
            <person name="Nishikawa T."/>
            <person name="Kadowaki K."/>
            <person name="Sugiura M."/>
            <person name="Burr B."/>
            <person name="Sasaki T."/>
        </authorList>
    </citation>
    <scope>NUCLEOTIDE SEQUENCE [LARGE SCALE GENOMIC DNA]</scope>
    <source>
        <strain evidence="3">cv. Nipponbare</strain>
    </source>
</reference>
<dbReference type="Proteomes" id="UP000059680">
    <property type="component" value="Chromosome 3"/>
</dbReference>
<name>A0A0P0W2H1_ORYSJ</name>
<reference evidence="2 3" key="2">
    <citation type="journal article" date="2013" name="Plant Cell Physiol.">
        <title>Rice Annotation Project Database (RAP-DB): an integrative and interactive database for rice genomics.</title>
        <authorList>
            <person name="Sakai H."/>
            <person name="Lee S.S."/>
            <person name="Tanaka T."/>
            <person name="Numa H."/>
            <person name="Kim J."/>
            <person name="Kawahara Y."/>
            <person name="Wakimoto H."/>
            <person name="Yang C.C."/>
            <person name="Iwamoto M."/>
            <person name="Abe T."/>
            <person name="Yamada Y."/>
            <person name="Muto A."/>
            <person name="Inokuchi H."/>
            <person name="Ikemura T."/>
            <person name="Matsumoto T."/>
            <person name="Sasaki T."/>
            <person name="Itoh T."/>
        </authorList>
    </citation>
    <scope>NUCLEOTIDE SEQUENCE [LARGE SCALE GENOMIC DNA]</scope>
    <source>
        <strain evidence="3">cv. Nipponbare</strain>
    </source>
</reference>
<dbReference type="InParanoid" id="A0A0P0W2H1"/>
<evidence type="ECO:0000256" key="1">
    <source>
        <dbReference type="SAM" id="MobiDB-lite"/>
    </source>
</evidence>
<organism evidence="2 3">
    <name type="scientific">Oryza sativa subsp. japonica</name>
    <name type="common">Rice</name>
    <dbReference type="NCBI Taxonomy" id="39947"/>
    <lineage>
        <taxon>Eukaryota</taxon>
        <taxon>Viridiplantae</taxon>
        <taxon>Streptophyta</taxon>
        <taxon>Embryophyta</taxon>
        <taxon>Tracheophyta</taxon>
        <taxon>Spermatophyta</taxon>
        <taxon>Magnoliopsida</taxon>
        <taxon>Liliopsida</taxon>
        <taxon>Poales</taxon>
        <taxon>Poaceae</taxon>
        <taxon>BOP clade</taxon>
        <taxon>Oryzoideae</taxon>
        <taxon>Oryzeae</taxon>
        <taxon>Oryzinae</taxon>
        <taxon>Oryza</taxon>
        <taxon>Oryza sativa</taxon>
    </lineage>
</organism>
<dbReference type="EMBL" id="AP014959">
    <property type="protein sequence ID" value="BAS86172.1"/>
    <property type="molecule type" value="Genomic_DNA"/>
</dbReference>
<reference evidence="2 3" key="3">
    <citation type="journal article" date="2013" name="Rice">
        <title>Improvement of the Oryza sativa Nipponbare reference genome using next generation sequence and optical map data.</title>
        <authorList>
            <person name="Kawahara Y."/>
            <person name="de la Bastide M."/>
            <person name="Hamilton J.P."/>
            <person name="Kanamori H."/>
            <person name="McCombie W.R."/>
            <person name="Ouyang S."/>
            <person name="Schwartz D.C."/>
            <person name="Tanaka T."/>
            <person name="Wu J."/>
            <person name="Zhou S."/>
            <person name="Childs K.L."/>
            <person name="Davidson R.M."/>
            <person name="Lin H."/>
            <person name="Quesada-Ocampo L."/>
            <person name="Vaillancourt B."/>
            <person name="Sakai H."/>
            <person name="Lee S.S."/>
            <person name="Kim J."/>
            <person name="Numa H."/>
            <person name="Itoh T."/>
            <person name="Buell C.R."/>
            <person name="Matsumoto T."/>
        </authorList>
    </citation>
    <scope>NUCLEOTIDE SEQUENCE [LARGE SCALE GENOMIC DNA]</scope>
    <source>
        <strain evidence="3">cv. Nipponbare</strain>
    </source>
</reference>